<evidence type="ECO:0000256" key="19">
    <source>
        <dbReference type="SAM" id="MobiDB-lite"/>
    </source>
</evidence>
<dbReference type="PANTHER" id="PTHR11472">
    <property type="entry name" value="DNA REPAIR DEAD HELICASE RAD3/XP-D SUBFAMILY MEMBER"/>
    <property type="match status" value="1"/>
</dbReference>
<dbReference type="FunFam" id="3.40.50.300:FF:000731">
    <property type="entry name" value="Fanconi anemia group J protein homolog"/>
    <property type="match status" value="1"/>
</dbReference>
<dbReference type="InterPro" id="IPR006554">
    <property type="entry name" value="Helicase-like_DEXD_c2"/>
</dbReference>
<dbReference type="PROSITE" id="PS51193">
    <property type="entry name" value="HELICASE_ATP_BIND_2"/>
    <property type="match status" value="1"/>
</dbReference>
<evidence type="ECO:0000259" key="20">
    <source>
        <dbReference type="PROSITE" id="PS51193"/>
    </source>
</evidence>
<comment type="catalytic activity">
    <reaction evidence="17">
        <text>ATP + H2O = ADP + phosphate + H(+)</text>
        <dbReference type="Rhea" id="RHEA:13065"/>
        <dbReference type="ChEBI" id="CHEBI:15377"/>
        <dbReference type="ChEBI" id="CHEBI:15378"/>
        <dbReference type="ChEBI" id="CHEBI:30616"/>
        <dbReference type="ChEBI" id="CHEBI:43474"/>
        <dbReference type="ChEBI" id="CHEBI:456216"/>
        <dbReference type="EC" id="5.6.2.3"/>
    </reaction>
</comment>
<feature type="region of interest" description="Disordered" evidence="19">
    <location>
        <begin position="141"/>
        <end position="174"/>
    </location>
</feature>
<feature type="compositionally biased region" description="Basic and acidic residues" evidence="19">
    <location>
        <begin position="245"/>
        <end position="258"/>
    </location>
</feature>
<dbReference type="GO" id="GO:0006289">
    <property type="term" value="P:nucleotide-excision repair"/>
    <property type="evidence" value="ECO:0007669"/>
    <property type="project" value="TreeGrafter"/>
</dbReference>
<evidence type="ECO:0000256" key="11">
    <source>
        <dbReference type="ARBA" id="ARBA00023004"/>
    </source>
</evidence>
<keyword evidence="8" id="KW-0378">Hydrolase</keyword>
<keyword evidence="10" id="KW-0067">ATP-binding</keyword>
<evidence type="ECO:0000256" key="4">
    <source>
        <dbReference type="ARBA" id="ARBA00022485"/>
    </source>
</evidence>
<dbReference type="InterPro" id="IPR045028">
    <property type="entry name" value="DinG/Rad3-like"/>
</dbReference>
<dbReference type="CDD" id="cd18788">
    <property type="entry name" value="SF2_C_XPD"/>
    <property type="match status" value="1"/>
</dbReference>
<evidence type="ECO:0000256" key="13">
    <source>
        <dbReference type="ARBA" id="ARBA00023204"/>
    </source>
</evidence>
<dbReference type="SMART" id="SM00491">
    <property type="entry name" value="HELICc2"/>
    <property type="match status" value="1"/>
</dbReference>
<comment type="similarity">
    <text evidence="3">Belongs to the DEAD box helicase family. DEAH subfamily.</text>
</comment>
<keyword evidence="7" id="KW-0227">DNA damage</keyword>
<comment type="subcellular location">
    <subcellularLocation>
        <location evidence="2">Nucleus</location>
    </subcellularLocation>
</comment>
<dbReference type="SUPFAM" id="SSF52540">
    <property type="entry name" value="P-loop containing nucleoside triphosphate hydrolases"/>
    <property type="match status" value="1"/>
</dbReference>
<dbReference type="PANTHER" id="PTHR11472:SF47">
    <property type="entry name" value="FANCONI ANEMIA GROUP J PROTEIN"/>
    <property type="match status" value="1"/>
</dbReference>
<dbReference type="GO" id="GO:0043139">
    <property type="term" value="F:5'-3' DNA helicase activity"/>
    <property type="evidence" value="ECO:0007669"/>
    <property type="project" value="UniProtKB-EC"/>
</dbReference>
<dbReference type="GO" id="GO:0005634">
    <property type="term" value="C:nucleus"/>
    <property type="evidence" value="ECO:0007669"/>
    <property type="project" value="UniProtKB-SubCell"/>
</dbReference>
<dbReference type="GO" id="GO:1990918">
    <property type="term" value="P:double-strand break repair involved in meiotic recombination"/>
    <property type="evidence" value="ECO:0007669"/>
    <property type="project" value="TreeGrafter"/>
</dbReference>
<dbReference type="Pfam" id="PF13307">
    <property type="entry name" value="Helicase_C_2"/>
    <property type="match status" value="1"/>
</dbReference>
<feature type="region of interest" description="Disordered" evidence="19">
    <location>
        <begin position="587"/>
        <end position="612"/>
    </location>
</feature>
<evidence type="ECO:0000256" key="16">
    <source>
        <dbReference type="ARBA" id="ARBA00044969"/>
    </source>
</evidence>
<reference evidence="21" key="1">
    <citation type="submission" date="2022-07" db="EMBL/GenBank/DDBJ databases">
        <title>Phylogenomic reconstructions and comparative analyses of Kickxellomycotina fungi.</title>
        <authorList>
            <person name="Reynolds N.K."/>
            <person name="Stajich J.E."/>
            <person name="Barry K."/>
            <person name="Grigoriev I.V."/>
            <person name="Crous P."/>
            <person name="Smith M.E."/>
        </authorList>
    </citation>
    <scope>NUCLEOTIDE SEQUENCE</scope>
    <source>
        <strain evidence="21">NBRC 105413</strain>
    </source>
</reference>
<feature type="compositionally biased region" description="Basic and acidic residues" evidence="19">
    <location>
        <begin position="201"/>
        <end position="213"/>
    </location>
</feature>
<dbReference type="GO" id="GO:0003677">
    <property type="term" value="F:DNA binding"/>
    <property type="evidence" value="ECO:0007669"/>
    <property type="project" value="InterPro"/>
</dbReference>
<keyword evidence="9" id="KW-0347">Helicase</keyword>
<feature type="compositionally biased region" description="Basic and acidic residues" evidence="19">
    <location>
        <begin position="163"/>
        <end position="174"/>
    </location>
</feature>
<dbReference type="Proteomes" id="UP001145021">
    <property type="component" value="Unassembled WGS sequence"/>
</dbReference>
<dbReference type="InterPro" id="IPR014013">
    <property type="entry name" value="Helic_SF1/SF2_ATP-bd_DinG/Rad3"/>
</dbReference>
<feature type="domain" description="Helicase ATP-binding" evidence="20">
    <location>
        <begin position="54"/>
        <end position="518"/>
    </location>
</feature>
<accession>A0A9W7XL21</accession>
<evidence type="ECO:0000256" key="7">
    <source>
        <dbReference type="ARBA" id="ARBA00022763"/>
    </source>
</evidence>
<evidence type="ECO:0000256" key="12">
    <source>
        <dbReference type="ARBA" id="ARBA00023014"/>
    </source>
</evidence>
<evidence type="ECO:0000313" key="21">
    <source>
        <dbReference type="EMBL" id="KAJ1646982.1"/>
    </source>
</evidence>
<feature type="compositionally biased region" description="Basic and acidic residues" evidence="19">
    <location>
        <begin position="18"/>
        <end position="29"/>
    </location>
</feature>
<evidence type="ECO:0000256" key="5">
    <source>
        <dbReference type="ARBA" id="ARBA00022723"/>
    </source>
</evidence>
<keyword evidence="22" id="KW-1185">Reference proteome</keyword>
<keyword evidence="14" id="KW-0413">Isomerase</keyword>
<feature type="region of interest" description="Disordered" evidence="19">
    <location>
        <begin position="198"/>
        <end position="258"/>
    </location>
</feature>
<dbReference type="InterPro" id="IPR027417">
    <property type="entry name" value="P-loop_NTPase"/>
</dbReference>
<keyword evidence="5" id="KW-0479">Metal-binding</keyword>
<dbReference type="InterPro" id="IPR010614">
    <property type="entry name" value="RAD3-like_helicase_DEAD"/>
</dbReference>
<dbReference type="AlphaFoldDB" id="A0A9W7XL21"/>
<evidence type="ECO:0000256" key="9">
    <source>
        <dbReference type="ARBA" id="ARBA00022806"/>
    </source>
</evidence>
<dbReference type="Gene3D" id="3.40.50.300">
    <property type="entry name" value="P-loop containing nucleotide triphosphate hydrolases"/>
    <property type="match status" value="3"/>
</dbReference>
<comment type="cofactor">
    <cofactor evidence="1">
        <name>[4Fe-4S] cluster</name>
        <dbReference type="ChEBI" id="CHEBI:49883"/>
    </cofactor>
</comment>
<dbReference type="Pfam" id="PF06733">
    <property type="entry name" value="DEAD_2"/>
    <property type="match status" value="1"/>
</dbReference>
<evidence type="ECO:0000256" key="18">
    <source>
        <dbReference type="ARBA" id="ARBA00082714"/>
    </source>
</evidence>
<feature type="compositionally biased region" description="Basic and acidic residues" evidence="19">
    <location>
        <begin position="142"/>
        <end position="155"/>
    </location>
</feature>
<dbReference type="EMBL" id="JANBOH010000043">
    <property type="protein sequence ID" value="KAJ1646982.1"/>
    <property type="molecule type" value="Genomic_DNA"/>
</dbReference>
<keyword evidence="12" id="KW-0411">Iron-sulfur</keyword>
<dbReference type="EC" id="5.6.2.3" evidence="16"/>
<feature type="region of interest" description="Disordered" evidence="19">
    <location>
        <begin position="1"/>
        <end position="37"/>
    </location>
</feature>
<keyword evidence="15" id="KW-0539">Nucleus</keyword>
<dbReference type="GO" id="GO:0005524">
    <property type="term" value="F:ATP binding"/>
    <property type="evidence" value="ECO:0007669"/>
    <property type="project" value="UniProtKB-KW"/>
</dbReference>
<evidence type="ECO:0000256" key="1">
    <source>
        <dbReference type="ARBA" id="ARBA00001966"/>
    </source>
</evidence>
<protein>
    <recommendedName>
        <fullName evidence="16">DNA 5'-3' helicase</fullName>
        <ecNumber evidence="16">5.6.2.3</ecNumber>
    </recommendedName>
    <alternativeName>
        <fullName evidence="18">DNA 5'-3' helicase FANCJ</fullName>
    </alternativeName>
</protein>
<dbReference type="GO" id="GO:0051539">
    <property type="term" value="F:4 iron, 4 sulfur cluster binding"/>
    <property type="evidence" value="ECO:0007669"/>
    <property type="project" value="UniProtKB-KW"/>
</dbReference>
<gene>
    <name evidence="21" type="ORF">LPJ64_001603</name>
</gene>
<proteinExistence type="inferred from homology"/>
<evidence type="ECO:0000256" key="3">
    <source>
        <dbReference type="ARBA" id="ARBA00008792"/>
    </source>
</evidence>
<dbReference type="SMART" id="SM00488">
    <property type="entry name" value="DEXDc2"/>
    <property type="match status" value="1"/>
</dbReference>
<comment type="caution">
    <text evidence="21">The sequence shown here is derived from an EMBL/GenBank/DDBJ whole genome shotgun (WGS) entry which is preliminary data.</text>
</comment>
<keyword evidence="4" id="KW-0004">4Fe-4S</keyword>
<evidence type="ECO:0000256" key="14">
    <source>
        <dbReference type="ARBA" id="ARBA00023235"/>
    </source>
</evidence>
<keyword evidence="6" id="KW-0547">Nucleotide-binding</keyword>
<dbReference type="GO" id="GO:0046872">
    <property type="term" value="F:metal ion binding"/>
    <property type="evidence" value="ECO:0007669"/>
    <property type="project" value="UniProtKB-KW"/>
</dbReference>
<dbReference type="InterPro" id="IPR006555">
    <property type="entry name" value="ATP-dep_Helicase_C"/>
</dbReference>
<name>A0A9W7XL21_9FUNG</name>
<sequence>MSSGNSRKSTRSKPAYKKGTEKPDTKDPSSKPPAVPTDTIRIANELNHQTYFIGGVKVHFPFKPYPSQLGMMNHMIKALSQSKNTMIESPTGSGKSLALLCAALAWQRDFSEKNKKRLAMVRQIIRKYVVGGASVPFLPNSNKDKVDADIGKDDPDVLGSGDVKSDLIVKPEPGARKSGIENLFETVACMLPDASATNKDTSLDTKDSKKDTGSSHLDCNSGSDSDSDFISKKPVEQTRTSQDSQKTDSSKTAEQKDSKDSSIEYQLTFAYLKLSSTVNYIIQASEISIPAGLTEKDIDVLKDFKDNNYAQSTPRIYFGSRTHKQVSQLVEELRGKSAYRMQTAVLGSRAQTCTNYNALNSGAIDEECRYLVDENKCGPYRQYHRLSSHSRLRPGGNLEIWDIEDIVGLGKSIFACSYFAARDLAATADLVFCPYNYILDPGVREAAGIDLRDNIVILDEGHNVENAAREAGSIEITDQQLGILVSECQMLSRDGHLPSTHQFVGTFAEGLANWLQDGSDEYDYQDFDSLTAVWPKRGASVQNLFDRLLITQAFITRLDFVYSELEDFAKQQRADKEEFRVNELISFQRNGKGNQEEDNDDESSGGHRSKYNSLSPGCMRVIGGLLRVLKQMASPNEPFYRDYRIAKIRRKNTAAANKTSSNNKRKRTNVAVLSVPDHINILAFWAMNPGVIFSEISSLTRSVILTSGTLSPLNSYASELQMPFSSTLEANHVIDPSRFAAMSIEYGPSGTLLEAKYQTINMLDFQDDIGRALCSIAASCPDGMLVFAPSYSLLSKLFARWGTTGIFDTLDSFKRIYIEPQGGPKDEFETLLKSYREGLEKDRVPGKSLPQGSIMFAVYRGKVSEGIDFSDYFCRTVVNIGIPYPAFKDVKVTLKREYNDSRASLEFMHELATPDNNMLSGSLWYEIQAFRAINQALGRCLRHKNDWGAVIMLESRFSNAWNVCKLSKWIRNYMRSFRTFDDAMSELDVFYKTRIAEDEAAAAAASLSSSLDSTTAVNTPVPISEKIFKSEDPDTEKISDD</sequence>
<evidence type="ECO:0000256" key="6">
    <source>
        <dbReference type="ARBA" id="ARBA00022741"/>
    </source>
</evidence>
<evidence type="ECO:0000313" key="22">
    <source>
        <dbReference type="Proteomes" id="UP001145021"/>
    </source>
</evidence>
<organism evidence="21 22">
    <name type="scientific">Coemansia asiatica</name>
    <dbReference type="NCBI Taxonomy" id="1052880"/>
    <lineage>
        <taxon>Eukaryota</taxon>
        <taxon>Fungi</taxon>
        <taxon>Fungi incertae sedis</taxon>
        <taxon>Zoopagomycota</taxon>
        <taxon>Kickxellomycotina</taxon>
        <taxon>Kickxellomycetes</taxon>
        <taxon>Kickxellales</taxon>
        <taxon>Kickxellaceae</taxon>
        <taxon>Coemansia</taxon>
    </lineage>
</organism>
<keyword evidence="11" id="KW-0408">Iron</keyword>
<evidence type="ECO:0000256" key="2">
    <source>
        <dbReference type="ARBA" id="ARBA00004123"/>
    </source>
</evidence>
<keyword evidence="13" id="KW-0234">DNA repair</keyword>
<evidence type="ECO:0000256" key="10">
    <source>
        <dbReference type="ARBA" id="ARBA00022840"/>
    </source>
</evidence>
<evidence type="ECO:0000256" key="8">
    <source>
        <dbReference type="ARBA" id="ARBA00022801"/>
    </source>
</evidence>
<dbReference type="GO" id="GO:0016818">
    <property type="term" value="F:hydrolase activity, acting on acid anhydrides, in phosphorus-containing anhydrides"/>
    <property type="evidence" value="ECO:0007669"/>
    <property type="project" value="InterPro"/>
</dbReference>
<evidence type="ECO:0000256" key="17">
    <source>
        <dbReference type="ARBA" id="ARBA00048954"/>
    </source>
</evidence>
<evidence type="ECO:0000256" key="15">
    <source>
        <dbReference type="ARBA" id="ARBA00023242"/>
    </source>
</evidence>